<keyword evidence="3" id="KW-1185">Reference proteome</keyword>
<reference evidence="3" key="1">
    <citation type="journal article" date="2011" name="Nat. Commun.">
        <title>Effector diversification within compartments of the Leptosphaeria maculans genome affected by Repeat-Induced Point mutations.</title>
        <authorList>
            <person name="Rouxel T."/>
            <person name="Grandaubert J."/>
            <person name="Hane J.K."/>
            <person name="Hoede C."/>
            <person name="van de Wouw A.P."/>
            <person name="Couloux A."/>
            <person name="Dominguez V."/>
            <person name="Anthouard V."/>
            <person name="Bally P."/>
            <person name="Bourras S."/>
            <person name="Cozijnsen A.J."/>
            <person name="Ciuffetti L.M."/>
            <person name="Degrave A."/>
            <person name="Dilmaghani A."/>
            <person name="Duret L."/>
            <person name="Fudal I."/>
            <person name="Goodwin S.B."/>
            <person name="Gout L."/>
            <person name="Glaser N."/>
            <person name="Linglin J."/>
            <person name="Kema G.H.J."/>
            <person name="Lapalu N."/>
            <person name="Lawrence C.B."/>
            <person name="May K."/>
            <person name="Meyer M."/>
            <person name="Ollivier B."/>
            <person name="Poulain J."/>
            <person name="Schoch C.L."/>
            <person name="Simon A."/>
            <person name="Spatafora J.W."/>
            <person name="Stachowiak A."/>
            <person name="Turgeon B.G."/>
            <person name="Tyler B.M."/>
            <person name="Vincent D."/>
            <person name="Weissenbach J."/>
            <person name="Amselem J."/>
            <person name="Quesneville H."/>
            <person name="Oliver R.P."/>
            <person name="Wincker P."/>
            <person name="Balesdent M.-H."/>
            <person name="Howlett B.J."/>
        </authorList>
    </citation>
    <scope>NUCLEOTIDE SEQUENCE [LARGE SCALE GENOMIC DNA]</scope>
    <source>
        <strain evidence="3">JN3 / isolate v23.1.3 / race Av1-4-5-6-7-8</strain>
    </source>
</reference>
<feature type="transmembrane region" description="Helical" evidence="1">
    <location>
        <begin position="24"/>
        <end position="48"/>
    </location>
</feature>
<dbReference type="EMBL" id="FP929133">
    <property type="protein sequence ID" value="CBX98130.1"/>
    <property type="molecule type" value="Genomic_DNA"/>
</dbReference>
<sequence length="74" mass="8222">MAFESGLWGMRWRCAFLFSKKKNFGIVVVGVNHVVVVIVIVIVVVLLFSNPCCCCYRAQDAMGHVRYGIRGISG</sequence>
<keyword evidence="1" id="KW-0812">Transmembrane</keyword>
<dbReference type="VEuPathDB" id="FungiDB:LEMA_uP095390.1"/>
<evidence type="ECO:0000313" key="2">
    <source>
        <dbReference type="EMBL" id="CBX98130.1"/>
    </source>
</evidence>
<accession>E5A3B7</accession>
<keyword evidence="1" id="KW-1133">Transmembrane helix</keyword>
<evidence type="ECO:0000313" key="3">
    <source>
        <dbReference type="Proteomes" id="UP000002668"/>
    </source>
</evidence>
<proteinExistence type="predicted"/>
<gene>
    <name evidence="2" type="ORF">LEMA_uP095390.1</name>
</gene>
<dbReference type="Proteomes" id="UP000002668">
    <property type="component" value="Genome"/>
</dbReference>
<dbReference type="HOGENOM" id="CLU_2688266_0_0_1"/>
<name>E5A3B7_LEPMJ</name>
<evidence type="ECO:0000256" key="1">
    <source>
        <dbReference type="SAM" id="Phobius"/>
    </source>
</evidence>
<protein>
    <submittedName>
        <fullName evidence="2">Predicted protein</fullName>
    </submittedName>
</protein>
<dbReference type="InParanoid" id="E5A3B7"/>
<keyword evidence="1" id="KW-0472">Membrane</keyword>
<dbReference type="AlphaFoldDB" id="E5A3B7"/>
<organism evidence="3">
    <name type="scientific">Leptosphaeria maculans (strain JN3 / isolate v23.1.3 / race Av1-4-5-6-7-8)</name>
    <name type="common">Blackleg fungus</name>
    <name type="synonym">Phoma lingam</name>
    <dbReference type="NCBI Taxonomy" id="985895"/>
    <lineage>
        <taxon>Eukaryota</taxon>
        <taxon>Fungi</taxon>
        <taxon>Dikarya</taxon>
        <taxon>Ascomycota</taxon>
        <taxon>Pezizomycotina</taxon>
        <taxon>Dothideomycetes</taxon>
        <taxon>Pleosporomycetidae</taxon>
        <taxon>Pleosporales</taxon>
        <taxon>Pleosporineae</taxon>
        <taxon>Leptosphaeriaceae</taxon>
        <taxon>Plenodomus</taxon>
        <taxon>Plenodomus lingam/Leptosphaeria maculans species complex</taxon>
    </lineage>
</organism>